<evidence type="ECO:0000256" key="10">
    <source>
        <dbReference type="ARBA" id="ARBA00022723"/>
    </source>
</evidence>
<organism evidence="18 19">
    <name type="scientific">Peptoniphilus equinus</name>
    <dbReference type="NCBI Taxonomy" id="3016343"/>
    <lineage>
        <taxon>Bacteria</taxon>
        <taxon>Bacillati</taxon>
        <taxon>Bacillota</taxon>
        <taxon>Tissierellia</taxon>
        <taxon>Tissierellales</taxon>
        <taxon>Peptoniphilaceae</taxon>
        <taxon>Peptoniphilus</taxon>
    </lineage>
</organism>
<dbReference type="Gene3D" id="3.30.420.10">
    <property type="entry name" value="Ribonuclease H-like superfamily/Ribonuclease H"/>
    <property type="match status" value="1"/>
</dbReference>
<proteinExistence type="inferred from homology"/>
<dbReference type="GO" id="GO:0004523">
    <property type="term" value="F:RNA-DNA hybrid ribonuclease activity"/>
    <property type="evidence" value="ECO:0007669"/>
    <property type="project" value="UniProtKB-EC"/>
</dbReference>
<evidence type="ECO:0000313" key="19">
    <source>
        <dbReference type="Proteomes" id="UP001210339"/>
    </source>
</evidence>
<keyword evidence="13 14" id="KW-0464">Manganese</keyword>
<evidence type="ECO:0000256" key="5">
    <source>
        <dbReference type="ARBA" id="ARBA00007383"/>
    </source>
</evidence>
<evidence type="ECO:0000256" key="3">
    <source>
        <dbReference type="ARBA" id="ARBA00004065"/>
    </source>
</evidence>
<evidence type="ECO:0000256" key="11">
    <source>
        <dbReference type="ARBA" id="ARBA00022759"/>
    </source>
</evidence>
<feature type="binding site" evidence="14 15">
    <location>
        <position position="21"/>
    </location>
    <ligand>
        <name>a divalent metal cation</name>
        <dbReference type="ChEBI" id="CHEBI:60240"/>
    </ligand>
</feature>
<sequence length="204" mass="22705">MENFESQYKALGYSHIVGIDEVGRGCLFGDVVACAVIMPESRIEGVKDSKKLSQKKREELYTLILKHAVAVGIGRADAQEIDSVNIKNATHLAMERAVNNLRDQKNRKVYTDLLLIDAETINLKVAQVPLIHGDDRCYSIACASIVAKVYRDSLCQQWDERYPGYSIAANKGYGTAIHRRALQSKGPSAMHRRSFLGKILEPKG</sequence>
<dbReference type="RefSeq" id="WP_271191245.1">
    <property type="nucleotide sequence ID" value="NZ_CP115667.1"/>
</dbReference>
<dbReference type="InterPro" id="IPR036397">
    <property type="entry name" value="RNaseH_sf"/>
</dbReference>
<dbReference type="PROSITE" id="PS51975">
    <property type="entry name" value="RNASE_H_2"/>
    <property type="match status" value="1"/>
</dbReference>
<keyword evidence="11 14" id="KW-0255">Endonuclease</keyword>
<dbReference type="Pfam" id="PF01351">
    <property type="entry name" value="RNase_HII"/>
    <property type="match status" value="1"/>
</dbReference>
<dbReference type="InterPro" id="IPR001352">
    <property type="entry name" value="RNase_HII/HIII"/>
</dbReference>
<dbReference type="CDD" id="cd07182">
    <property type="entry name" value="RNase_HII_bacteria_HII_like"/>
    <property type="match status" value="1"/>
</dbReference>
<evidence type="ECO:0000256" key="8">
    <source>
        <dbReference type="ARBA" id="ARBA00022490"/>
    </source>
</evidence>
<feature type="domain" description="RNase H type-2" evidence="17">
    <location>
        <begin position="14"/>
        <end position="204"/>
    </location>
</feature>
<dbReference type="SUPFAM" id="SSF53098">
    <property type="entry name" value="Ribonuclease H-like"/>
    <property type="match status" value="1"/>
</dbReference>
<evidence type="ECO:0000256" key="15">
    <source>
        <dbReference type="PROSITE-ProRule" id="PRU01319"/>
    </source>
</evidence>
<keyword evidence="19" id="KW-1185">Reference proteome</keyword>
<dbReference type="HAMAP" id="MF_00052_B">
    <property type="entry name" value="RNase_HII_B"/>
    <property type="match status" value="1"/>
</dbReference>
<dbReference type="InterPro" id="IPR012337">
    <property type="entry name" value="RNaseH-like_sf"/>
</dbReference>
<keyword evidence="9 14" id="KW-0540">Nuclease</keyword>
<keyword evidence="8 14" id="KW-0963">Cytoplasm</keyword>
<evidence type="ECO:0000313" key="18">
    <source>
        <dbReference type="EMBL" id="WBW49714.1"/>
    </source>
</evidence>
<comment type="function">
    <text evidence="3 14 16">Endonuclease that specifically degrades the RNA of RNA-DNA hybrids.</text>
</comment>
<dbReference type="NCBIfam" id="NF000595">
    <property type="entry name" value="PRK00015.1-3"/>
    <property type="match status" value="1"/>
</dbReference>
<feature type="binding site" evidence="14 15">
    <location>
        <position position="20"/>
    </location>
    <ligand>
        <name>a divalent metal cation</name>
        <dbReference type="ChEBI" id="CHEBI:60240"/>
    </ligand>
</feature>
<dbReference type="InterPro" id="IPR024567">
    <property type="entry name" value="RNase_HII/HIII_dom"/>
</dbReference>
<evidence type="ECO:0000256" key="7">
    <source>
        <dbReference type="ARBA" id="ARBA00019179"/>
    </source>
</evidence>
<comment type="similarity">
    <text evidence="5 14 16">Belongs to the RNase HII family.</text>
</comment>
<comment type="subcellular location">
    <subcellularLocation>
        <location evidence="4 14">Cytoplasm</location>
    </subcellularLocation>
</comment>
<evidence type="ECO:0000256" key="14">
    <source>
        <dbReference type="HAMAP-Rule" id="MF_00052"/>
    </source>
</evidence>
<keyword evidence="10 14" id="KW-0479">Metal-binding</keyword>
<evidence type="ECO:0000259" key="17">
    <source>
        <dbReference type="PROSITE" id="PS51975"/>
    </source>
</evidence>
<evidence type="ECO:0000256" key="2">
    <source>
        <dbReference type="ARBA" id="ARBA00001946"/>
    </source>
</evidence>
<dbReference type="EC" id="3.1.26.4" evidence="6 14"/>
<comment type="cofactor">
    <cofactor evidence="14 15">
        <name>Mn(2+)</name>
        <dbReference type="ChEBI" id="CHEBI:29035"/>
    </cofactor>
    <cofactor evidence="14 15">
        <name>Mg(2+)</name>
        <dbReference type="ChEBI" id="CHEBI:18420"/>
    </cofactor>
    <text evidence="14 15">Manganese or magnesium. Binds 1 divalent metal ion per monomer in the absence of substrate. May bind a second metal ion after substrate binding.</text>
</comment>
<name>A0ABY7QSF0_9FIRM</name>
<feature type="binding site" evidence="15">
    <location>
        <position position="117"/>
    </location>
    <ligand>
        <name>a divalent metal cation</name>
        <dbReference type="ChEBI" id="CHEBI:60240"/>
    </ligand>
</feature>
<comment type="caution">
    <text evidence="14">Lacks conserved residue(s) required for the propagation of feature annotation.</text>
</comment>
<evidence type="ECO:0000256" key="16">
    <source>
        <dbReference type="RuleBase" id="RU003515"/>
    </source>
</evidence>
<comment type="catalytic activity">
    <reaction evidence="1 14 15 16">
        <text>Endonucleolytic cleavage to 5'-phosphomonoester.</text>
        <dbReference type="EC" id="3.1.26.4"/>
    </reaction>
</comment>
<gene>
    <name evidence="14" type="primary">rnhB</name>
    <name evidence="18" type="ORF">O6R05_06850</name>
</gene>
<evidence type="ECO:0000256" key="6">
    <source>
        <dbReference type="ARBA" id="ARBA00012180"/>
    </source>
</evidence>
<protein>
    <recommendedName>
        <fullName evidence="7 14">Ribonuclease HII</fullName>
        <shortName evidence="14">RNase HII</shortName>
        <ecNumber evidence="6 14">3.1.26.4</ecNumber>
    </recommendedName>
</protein>
<accession>A0ABY7QSF0</accession>
<evidence type="ECO:0000256" key="1">
    <source>
        <dbReference type="ARBA" id="ARBA00000077"/>
    </source>
</evidence>
<evidence type="ECO:0000256" key="9">
    <source>
        <dbReference type="ARBA" id="ARBA00022722"/>
    </source>
</evidence>
<comment type="cofactor">
    <cofactor evidence="2">
        <name>Mg(2+)</name>
        <dbReference type="ChEBI" id="CHEBI:18420"/>
    </cofactor>
</comment>
<dbReference type="Proteomes" id="UP001210339">
    <property type="component" value="Chromosome"/>
</dbReference>
<reference evidence="18 19" key="1">
    <citation type="submission" date="2023-01" db="EMBL/GenBank/DDBJ databases">
        <authorList>
            <person name="Lee S.H."/>
            <person name="Jung H.S."/>
            <person name="Yun J.U."/>
        </authorList>
    </citation>
    <scope>NUCLEOTIDE SEQUENCE [LARGE SCALE GENOMIC DNA]</scope>
    <source>
        <strain evidence="18 19">CBA3646</strain>
    </source>
</reference>
<evidence type="ECO:0000256" key="4">
    <source>
        <dbReference type="ARBA" id="ARBA00004496"/>
    </source>
</evidence>
<evidence type="ECO:0000256" key="13">
    <source>
        <dbReference type="ARBA" id="ARBA00023211"/>
    </source>
</evidence>
<evidence type="ECO:0000256" key="12">
    <source>
        <dbReference type="ARBA" id="ARBA00022801"/>
    </source>
</evidence>
<keyword evidence="12 14" id="KW-0378">Hydrolase</keyword>
<dbReference type="InterPro" id="IPR022898">
    <property type="entry name" value="RNase_HII"/>
</dbReference>
<dbReference type="PANTHER" id="PTHR10954">
    <property type="entry name" value="RIBONUCLEASE H2 SUBUNIT A"/>
    <property type="match status" value="1"/>
</dbReference>
<dbReference type="PANTHER" id="PTHR10954:SF18">
    <property type="entry name" value="RIBONUCLEASE HII"/>
    <property type="match status" value="1"/>
</dbReference>
<dbReference type="EMBL" id="CP115667">
    <property type="protein sequence ID" value="WBW49714.1"/>
    <property type="molecule type" value="Genomic_DNA"/>
</dbReference>